<dbReference type="EC" id="1.14.99.n4" evidence="5"/>
<protein>
    <recommendedName>
        <fullName evidence="5">carotenoid 9,10-dioxygenase</fullName>
        <ecNumber evidence="5">1.14.99.n4</ecNumber>
    </recommendedName>
</protein>
<evidence type="ECO:0000313" key="8">
    <source>
        <dbReference type="EMBL" id="GIL78911.1"/>
    </source>
</evidence>
<dbReference type="Pfam" id="PF03055">
    <property type="entry name" value="RPE65"/>
    <property type="match status" value="1"/>
</dbReference>
<dbReference type="OrthoDB" id="1069523at2759"/>
<dbReference type="Proteomes" id="UP000747110">
    <property type="component" value="Unassembled WGS sequence"/>
</dbReference>
<dbReference type="PANTHER" id="PTHR10543">
    <property type="entry name" value="BETA-CAROTENE DIOXYGENASE"/>
    <property type="match status" value="1"/>
</dbReference>
<evidence type="ECO:0000256" key="7">
    <source>
        <dbReference type="PIRSR" id="PIRSR604294-1"/>
    </source>
</evidence>
<comment type="similarity">
    <text evidence="1">Belongs to the carotenoid oxygenase family.</text>
</comment>
<evidence type="ECO:0000256" key="3">
    <source>
        <dbReference type="ARBA" id="ARBA00023002"/>
    </source>
</evidence>
<feature type="binding site" evidence="7">
    <location>
        <position position="368"/>
    </location>
    <ligand>
        <name>Fe cation</name>
        <dbReference type="ChEBI" id="CHEBI:24875"/>
        <note>catalytic</note>
    </ligand>
</feature>
<evidence type="ECO:0000256" key="2">
    <source>
        <dbReference type="ARBA" id="ARBA00022723"/>
    </source>
</evidence>
<comment type="caution">
    <text evidence="8">The sequence shown here is derived from an EMBL/GenBank/DDBJ whole genome shotgun (WGS) entry which is preliminary data.</text>
</comment>
<comment type="catalytic activity">
    <reaction evidence="6">
        <text>all-trans-zeaxanthin + 2 O2 = 4,9-dimethyldodeca-2,4,6,8,10-pentaenedial + 2 (3R)-hydroxy-beta-ionone</text>
        <dbReference type="Rhea" id="RHEA:26393"/>
        <dbReference type="ChEBI" id="CHEBI:15379"/>
        <dbReference type="ChEBI" id="CHEBI:27547"/>
        <dbReference type="ChEBI" id="CHEBI:53171"/>
        <dbReference type="ChEBI" id="CHEBI:53173"/>
        <dbReference type="EC" id="1.14.99.n4"/>
    </reaction>
</comment>
<keyword evidence="4 7" id="KW-0408">Iron</keyword>
<name>A0A8J4FJH5_9CHLO</name>
<accession>A0A8J4FJH5</accession>
<feature type="binding site" evidence="7">
    <location>
        <position position="296"/>
    </location>
    <ligand>
        <name>Fe cation</name>
        <dbReference type="ChEBI" id="CHEBI:24875"/>
        <note>catalytic</note>
    </ligand>
</feature>
<reference evidence="8" key="1">
    <citation type="journal article" date="2021" name="Proc. Natl. Acad. Sci. U.S.A.">
        <title>Three genomes in the algal genus Volvox reveal the fate of a haploid sex-determining region after a transition to homothallism.</title>
        <authorList>
            <person name="Yamamoto K."/>
            <person name="Hamaji T."/>
            <person name="Kawai-Toyooka H."/>
            <person name="Matsuzaki R."/>
            <person name="Takahashi F."/>
            <person name="Nishimura Y."/>
            <person name="Kawachi M."/>
            <person name="Noguchi H."/>
            <person name="Minakuchi Y."/>
            <person name="Umen J.G."/>
            <person name="Toyoda A."/>
            <person name="Nozaki H."/>
        </authorList>
    </citation>
    <scope>NUCLEOTIDE SEQUENCE</scope>
    <source>
        <strain evidence="8">NIES-3786</strain>
    </source>
</reference>
<dbReference type="EMBL" id="BNCP01000014">
    <property type="protein sequence ID" value="GIL78911.1"/>
    <property type="molecule type" value="Genomic_DNA"/>
</dbReference>
<dbReference type="GO" id="GO:0046872">
    <property type="term" value="F:metal ion binding"/>
    <property type="evidence" value="ECO:0007669"/>
    <property type="project" value="UniProtKB-KW"/>
</dbReference>
<sequence length="563" mass="63011">HLLSRIRHLAPLEPNPAALERAQRLWTLTAAELAERLAVLWKAKVMAFQERRTLYAWAYQLIAKVPKPAGKAYISGNFASVSDELLEELEIVEGKLPEGLNGCYVRTGPNPFFKPVAGYHWFDGDGMLHLVRLCDDKASYCNRFVETERLRQERQAGRPLFFRMGDMYGLRGLALVLLIELGRAVGVLDNSKGSGTANTALVYHAGRLLTLNEGDLPYGVRITCNGVVETMGRLLMQETWGNNFTAHPKLDPQNGELLFIGYKLDSKPYLSAGIMDAHGNLVRQWNIDIHRPVMMHDMAATEQYLVILDLPLCFDPEAMIKEKSLPLKLRNELPSRIGLLRRDHPSCPTGFADVQWFTLPGPSFMAFHVAASWEEPNGDVKIFACQMDEIDMHLDNSTRAEYGLLTEYTVSPSTGVAKLRQMTKVPGDFPVINPSKATRKCKWCWMATLDNNASPLAFLGIAKMDLEAAPGTDACVAMINYPPGMFGGEAVFVPRAGTTVEDDGYLVVYVYDTKADTSYMNMYCARTMSSTPVASLRMPRRVPYGFHGTWVTEEQIKKQVMWV</sequence>
<feature type="binding site" evidence="7">
    <location>
        <position position="547"/>
    </location>
    <ligand>
        <name>Fe cation</name>
        <dbReference type="ChEBI" id="CHEBI:24875"/>
        <note>catalytic</note>
    </ligand>
</feature>
<dbReference type="PANTHER" id="PTHR10543:SF89">
    <property type="entry name" value="CAROTENOID 9,10(9',10')-CLEAVAGE DIOXYGENASE 1"/>
    <property type="match status" value="1"/>
</dbReference>
<proteinExistence type="inferred from homology"/>
<keyword evidence="9" id="KW-1185">Reference proteome</keyword>
<keyword evidence="2 7" id="KW-0479">Metal-binding</keyword>
<dbReference type="GO" id="GO:0010436">
    <property type="term" value="F:carotenoid dioxygenase activity"/>
    <property type="evidence" value="ECO:0007669"/>
    <property type="project" value="TreeGrafter"/>
</dbReference>
<dbReference type="AlphaFoldDB" id="A0A8J4FJH5"/>
<evidence type="ECO:0000313" key="9">
    <source>
        <dbReference type="Proteomes" id="UP000747110"/>
    </source>
</evidence>
<feature type="non-terminal residue" evidence="8">
    <location>
        <position position="563"/>
    </location>
</feature>
<feature type="binding site" evidence="7">
    <location>
        <position position="247"/>
    </location>
    <ligand>
        <name>Fe cation</name>
        <dbReference type="ChEBI" id="CHEBI:24875"/>
        <note>catalytic</note>
    </ligand>
</feature>
<comment type="cofactor">
    <cofactor evidence="7">
        <name>Fe(2+)</name>
        <dbReference type="ChEBI" id="CHEBI:29033"/>
    </cofactor>
    <text evidence="7">Binds 1 Fe(2+) ion per subunit.</text>
</comment>
<evidence type="ECO:0000256" key="5">
    <source>
        <dbReference type="ARBA" id="ARBA00039084"/>
    </source>
</evidence>
<keyword evidence="3" id="KW-0560">Oxidoreductase</keyword>
<dbReference type="GO" id="GO:0009570">
    <property type="term" value="C:chloroplast stroma"/>
    <property type="evidence" value="ECO:0007669"/>
    <property type="project" value="TreeGrafter"/>
</dbReference>
<organism evidence="8 9">
    <name type="scientific">Volvox reticuliferus</name>
    <dbReference type="NCBI Taxonomy" id="1737510"/>
    <lineage>
        <taxon>Eukaryota</taxon>
        <taxon>Viridiplantae</taxon>
        <taxon>Chlorophyta</taxon>
        <taxon>core chlorophytes</taxon>
        <taxon>Chlorophyceae</taxon>
        <taxon>CS clade</taxon>
        <taxon>Chlamydomonadales</taxon>
        <taxon>Volvocaceae</taxon>
        <taxon>Volvox</taxon>
    </lineage>
</organism>
<evidence type="ECO:0000256" key="6">
    <source>
        <dbReference type="ARBA" id="ARBA00048709"/>
    </source>
</evidence>
<gene>
    <name evidence="8" type="ORF">Vretifemale_8309</name>
</gene>
<evidence type="ECO:0000256" key="4">
    <source>
        <dbReference type="ARBA" id="ARBA00023004"/>
    </source>
</evidence>
<dbReference type="GO" id="GO:0016121">
    <property type="term" value="P:carotene catabolic process"/>
    <property type="evidence" value="ECO:0007669"/>
    <property type="project" value="TreeGrafter"/>
</dbReference>
<dbReference type="InterPro" id="IPR004294">
    <property type="entry name" value="Carotenoid_Oase"/>
</dbReference>
<evidence type="ECO:0000256" key="1">
    <source>
        <dbReference type="ARBA" id="ARBA00006787"/>
    </source>
</evidence>